<feature type="transmembrane region" description="Helical" evidence="7">
    <location>
        <begin position="20"/>
        <end position="41"/>
    </location>
</feature>
<dbReference type="RefSeq" id="WP_216782646.1">
    <property type="nucleotide sequence ID" value="NZ_LR890047.1"/>
</dbReference>
<evidence type="ECO:0000256" key="5">
    <source>
        <dbReference type="ARBA" id="ARBA00022989"/>
    </source>
</evidence>
<keyword evidence="4 7" id="KW-0812">Transmembrane</keyword>
<feature type="transmembrane region" description="Helical" evidence="7">
    <location>
        <begin position="147"/>
        <end position="167"/>
    </location>
</feature>
<dbReference type="KEGG" id="ptf:PROFFT_A_02270"/>
<evidence type="ECO:0000256" key="6">
    <source>
        <dbReference type="ARBA" id="ARBA00023136"/>
    </source>
</evidence>
<evidence type="ECO:0000256" key="1">
    <source>
        <dbReference type="ARBA" id="ARBA00004429"/>
    </source>
</evidence>
<dbReference type="EMBL" id="LR890047">
    <property type="protein sequence ID" value="CAD6509066.1"/>
    <property type="molecule type" value="Genomic_DNA"/>
</dbReference>
<name>A0A8E4GHR4_9ENTR</name>
<feature type="transmembrane region" description="Helical" evidence="7">
    <location>
        <begin position="119"/>
        <end position="141"/>
    </location>
</feature>
<evidence type="ECO:0000256" key="7">
    <source>
        <dbReference type="HAMAP-Rule" id="MF_01067"/>
    </source>
</evidence>
<dbReference type="AlphaFoldDB" id="A0A8E4GHR4"/>
<dbReference type="Pfam" id="PF06790">
    <property type="entry name" value="UPF0259"/>
    <property type="match status" value="1"/>
</dbReference>
<feature type="transmembrane region" description="Helical" evidence="7">
    <location>
        <begin position="188"/>
        <end position="209"/>
    </location>
</feature>
<evidence type="ECO:0000313" key="9">
    <source>
        <dbReference type="Proteomes" id="UP000683585"/>
    </source>
</evidence>
<keyword evidence="9" id="KW-1185">Reference proteome</keyword>
<organism evidence="8 9">
    <name type="scientific">Candidatus Profftia tarda</name>
    <dbReference type="NCBI Taxonomy" id="1177216"/>
    <lineage>
        <taxon>Bacteria</taxon>
        <taxon>Pseudomonadati</taxon>
        <taxon>Pseudomonadota</taxon>
        <taxon>Gammaproteobacteria</taxon>
        <taxon>Enterobacterales</taxon>
        <taxon>Enterobacteriaceae</taxon>
        <taxon>Candidatus Profftia</taxon>
    </lineage>
</organism>
<dbReference type="Proteomes" id="UP000683585">
    <property type="component" value="Chromosome"/>
</dbReference>
<comment type="subcellular location">
    <subcellularLocation>
        <location evidence="1">Cell inner membrane</location>
        <topology evidence="1">Multi-pass membrane protein</topology>
    </subcellularLocation>
    <subcellularLocation>
        <location evidence="7">Cell membrane</location>
        <topology evidence="7">Multi-pass membrane protein</topology>
    </subcellularLocation>
</comment>
<keyword evidence="3 7" id="KW-1003">Cell membrane</keyword>
<protein>
    <recommendedName>
        <fullName evidence="7">UPF0259 membrane protein PROFFT_A_02270</fullName>
    </recommendedName>
</protein>
<evidence type="ECO:0000256" key="3">
    <source>
        <dbReference type="ARBA" id="ARBA00022475"/>
    </source>
</evidence>
<dbReference type="NCBIfam" id="NF002774">
    <property type="entry name" value="PRK02868.1"/>
    <property type="match status" value="1"/>
</dbReference>
<sequence length="250" mass="27751">MPITACRLYLDTLNFFRHQFSTLCLLVLFTTLISLILNQLFTMGGADLSIFSGLHSSLTEDMNWREIIKEMTPEQHIVLLKLSIAASLSGLIGNVVLLGGMLVLIPLISTGNDISASRVIYGSVLILPRLLLLMFLCTLMVQVGATLFIVPGIVLAVGLSMAPLIIYREGLGIFSAIYSSFHLAFANVSLISPAIMLWFALKLVIMLFLRSIPVLHPMIIMFIMGLFNHFVSTLLIIYLSRLYMLLKQNT</sequence>
<feature type="transmembrane region" description="Helical" evidence="7">
    <location>
        <begin position="84"/>
        <end position="107"/>
    </location>
</feature>
<evidence type="ECO:0000313" key="8">
    <source>
        <dbReference type="EMBL" id="CAD6509066.1"/>
    </source>
</evidence>
<keyword evidence="5 7" id="KW-1133">Transmembrane helix</keyword>
<dbReference type="InterPro" id="IPR009627">
    <property type="entry name" value="UPF0259"/>
</dbReference>
<gene>
    <name evidence="8" type="ORF">PROFFT_A_02270</name>
</gene>
<dbReference type="HAMAP" id="MF_01067">
    <property type="entry name" value="UPF0259"/>
    <property type="match status" value="1"/>
</dbReference>
<accession>A0A8E4GHR4</accession>
<evidence type="ECO:0000256" key="4">
    <source>
        <dbReference type="ARBA" id="ARBA00022692"/>
    </source>
</evidence>
<reference evidence="8" key="1">
    <citation type="submission" date="2020-10" db="EMBL/GenBank/DDBJ databases">
        <authorList>
            <person name="Szabo G."/>
        </authorList>
    </citation>
    <scope>NUCLEOTIDE SEQUENCE</scope>
    <source>
        <strain evidence="8">PROFFT</strain>
    </source>
</reference>
<keyword evidence="6 7" id="KW-0472">Membrane</keyword>
<comment type="similarity">
    <text evidence="2 7">Belongs to the UPF0259 family.</text>
</comment>
<evidence type="ECO:0000256" key="2">
    <source>
        <dbReference type="ARBA" id="ARBA00005633"/>
    </source>
</evidence>
<dbReference type="GO" id="GO:0005886">
    <property type="term" value="C:plasma membrane"/>
    <property type="evidence" value="ECO:0007669"/>
    <property type="project" value="UniProtKB-SubCell"/>
</dbReference>
<feature type="transmembrane region" description="Helical" evidence="7">
    <location>
        <begin position="215"/>
        <end position="239"/>
    </location>
</feature>
<proteinExistence type="inferred from homology"/>